<reference evidence="10" key="2">
    <citation type="submission" date="2025-09" db="UniProtKB">
        <authorList>
            <consortium name="Ensembl"/>
        </authorList>
    </citation>
    <scope>IDENTIFICATION</scope>
</reference>
<evidence type="ECO:0000256" key="1">
    <source>
        <dbReference type="ARBA" id="ARBA00004236"/>
    </source>
</evidence>
<dbReference type="GO" id="GO:0005886">
    <property type="term" value="C:plasma membrane"/>
    <property type="evidence" value="ECO:0007669"/>
    <property type="project" value="UniProtKB-SubCell"/>
</dbReference>
<dbReference type="GO" id="GO:0005737">
    <property type="term" value="C:cytoplasm"/>
    <property type="evidence" value="ECO:0007669"/>
    <property type="project" value="UniProtKB-SubCell"/>
</dbReference>
<evidence type="ECO:0000256" key="4">
    <source>
        <dbReference type="ARBA" id="ARBA00022490"/>
    </source>
</evidence>
<dbReference type="GeneID" id="109523671"/>
<keyword evidence="6 9" id="KW-0472">Membrane</keyword>
<keyword evidence="3" id="KW-1003">Cell membrane</keyword>
<evidence type="ECO:0000256" key="7">
    <source>
        <dbReference type="SAM" id="Coils"/>
    </source>
</evidence>
<accession>A0A3Q2XYU9</accession>
<feature type="coiled-coil region" evidence="7">
    <location>
        <begin position="253"/>
        <end position="280"/>
    </location>
</feature>
<feature type="coiled-coil region" evidence="7">
    <location>
        <begin position="345"/>
        <end position="417"/>
    </location>
</feature>
<keyword evidence="7" id="KW-0175">Coiled coil</keyword>
<dbReference type="KEGG" id="hcq:109523671"/>
<evidence type="ECO:0000313" key="11">
    <source>
        <dbReference type="Proteomes" id="UP000264820"/>
    </source>
</evidence>
<feature type="compositionally biased region" description="Low complexity" evidence="8">
    <location>
        <begin position="33"/>
        <end position="48"/>
    </location>
</feature>
<dbReference type="CTD" id="10970"/>
<feature type="region of interest" description="Disordered" evidence="8">
    <location>
        <begin position="1"/>
        <end position="53"/>
    </location>
</feature>
<protein>
    <submittedName>
        <fullName evidence="10">Cytoskeleton associated protein 4</fullName>
    </submittedName>
</protein>
<dbReference type="STRING" id="109280.ENSHCOP00000005636"/>
<evidence type="ECO:0000313" key="10">
    <source>
        <dbReference type="Ensembl" id="ENSHCOP00000005636.1"/>
    </source>
</evidence>
<comment type="subcellular location">
    <subcellularLocation>
        <location evidence="1">Cell membrane</location>
    </subcellularLocation>
    <subcellularLocation>
        <location evidence="2">Cytoplasm</location>
    </subcellularLocation>
</comment>
<dbReference type="OMA" id="VFYAAMI"/>
<keyword evidence="9" id="KW-0812">Transmembrane</keyword>
<feature type="transmembrane region" description="Helical" evidence="9">
    <location>
        <begin position="57"/>
        <end position="80"/>
    </location>
</feature>
<evidence type="ECO:0000256" key="9">
    <source>
        <dbReference type="SAM" id="Phobius"/>
    </source>
</evidence>
<dbReference type="AlphaFoldDB" id="A0A3Q2XYU9"/>
<evidence type="ECO:0000256" key="5">
    <source>
        <dbReference type="ARBA" id="ARBA00022553"/>
    </source>
</evidence>
<evidence type="ECO:0000256" key="2">
    <source>
        <dbReference type="ARBA" id="ARBA00004496"/>
    </source>
</evidence>
<dbReference type="Ensembl" id="ENSHCOT00000005030.1">
    <property type="protein sequence ID" value="ENSHCOP00000005636.1"/>
    <property type="gene ID" value="ENSHCOG00000007324.1"/>
</dbReference>
<organism evidence="10 11">
    <name type="scientific">Hippocampus comes</name>
    <name type="common">Tiger tail seahorse</name>
    <dbReference type="NCBI Taxonomy" id="109280"/>
    <lineage>
        <taxon>Eukaryota</taxon>
        <taxon>Metazoa</taxon>
        <taxon>Chordata</taxon>
        <taxon>Craniata</taxon>
        <taxon>Vertebrata</taxon>
        <taxon>Euteleostomi</taxon>
        <taxon>Actinopterygii</taxon>
        <taxon>Neopterygii</taxon>
        <taxon>Teleostei</taxon>
        <taxon>Neoteleostei</taxon>
        <taxon>Acanthomorphata</taxon>
        <taxon>Syngnathiaria</taxon>
        <taxon>Syngnathiformes</taxon>
        <taxon>Syngnathoidei</taxon>
        <taxon>Syngnathidae</taxon>
        <taxon>Hippocampus</taxon>
    </lineage>
</organism>
<keyword evidence="4" id="KW-0963">Cytoplasm</keyword>
<dbReference type="GeneTree" id="ENSGT00390000015968"/>
<evidence type="ECO:0000256" key="6">
    <source>
        <dbReference type="ARBA" id="ARBA00023136"/>
    </source>
</evidence>
<dbReference type="PANTHER" id="PTHR45161:SF1">
    <property type="entry name" value="CYTOSKELETON-ASSOCIATED PROTEIN 4"/>
    <property type="match status" value="1"/>
</dbReference>
<dbReference type="OrthoDB" id="9944809at2759"/>
<feature type="compositionally biased region" description="Low complexity" evidence="8">
    <location>
        <begin position="12"/>
        <end position="22"/>
    </location>
</feature>
<dbReference type="PANTHER" id="PTHR45161">
    <property type="entry name" value="CYTOSKELETON-ASSOCIATED PROTEIN 4"/>
    <property type="match status" value="1"/>
</dbReference>
<name>A0A3Q2XYU9_HIPCM</name>
<proteinExistence type="predicted"/>
<keyword evidence="11" id="KW-1185">Reference proteome</keyword>
<dbReference type="Gene3D" id="1.10.287.1490">
    <property type="match status" value="1"/>
</dbReference>
<keyword evidence="5" id="KW-0597">Phosphoprotein</keyword>
<evidence type="ECO:0000256" key="3">
    <source>
        <dbReference type="ARBA" id="ARBA00022475"/>
    </source>
</evidence>
<dbReference type="RefSeq" id="XP_019738548.1">
    <property type="nucleotide sequence ID" value="XM_019882989.1"/>
</dbReference>
<sequence length="476" mass="50660">MTAKNRQKSNAGEKATAASAAAPVHKEEKSQKSNGVSGSSGAQGSARSSGKKSRSCLGTLLSMLFYAAMIGGVALAAFHMQKVVEEIRQTSAKNAESAQISAEIGGKMEGVVQQVASLKGVVDSLKSSLGATRVELEGAVTRMARGEEETRRVDEALQKLQKDLLRELSEGISEVKDARERDFSSLEVTVEQRLEEVSRSVRASVTEFTNAQGQAQSQLADLQARLGGIEDPAMVKQELSSIVEVVAEIRAAKQDADASADSIREQINSVREELRTRSQEVASLSLEVESFRSVVQDTVGSLKLSVSATESQVQALGDRTGSVEGGLERAAEGVRDVETKVNEVAAQSQKRADDLEARLKASEESSDSVSAKMESLLSQYDIQESALAGNALSKVELEALTKQIEELEANVAVVGDAQDTLAATDSLMAQRVEELERLAAEGHAAKLEEQQQAIISLQTALGEVTQSLAALSEAQE</sequence>
<evidence type="ECO:0000256" key="8">
    <source>
        <dbReference type="SAM" id="MobiDB-lite"/>
    </source>
</evidence>
<dbReference type="Proteomes" id="UP000264820">
    <property type="component" value="Unplaced"/>
</dbReference>
<reference evidence="10" key="1">
    <citation type="submission" date="2025-08" db="UniProtKB">
        <authorList>
            <consortium name="Ensembl"/>
        </authorList>
    </citation>
    <scope>IDENTIFICATION</scope>
</reference>
<keyword evidence="9" id="KW-1133">Transmembrane helix</keyword>